<dbReference type="AlphaFoldDB" id="A0A8C4QJK3"/>
<dbReference type="Proteomes" id="UP000694388">
    <property type="component" value="Unplaced"/>
</dbReference>
<dbReference type="InterPro" id="IPR009057">
    <property type="entry name" value="Homeodomain-like_sf"/>
</dbReference>
<dbReference type="Pfam" id="PF03221">
    <property type="entry name" value="HTH_Tnp_Tc5"/>
    <property type="match status" value="1"/>
</dbReference>
<evidence type="ECO:0000313" key="4">
    <source>
        <dbReference type="Proteomes" id="UP000694388"/>
    </source>
</evidence>
<keyword evidence="1" id="KW-0238">DNA-binding</keyword>
<evidence type="ECO:0000313" key="3">
    <source>
        <dbReference type="Ensembl" id="ENSEBUP00000016318.1"/>
    </source>
</evidence>
<dbReference type="SMART" id="SM00674">
    <property type="entry name" value="CENPB"/>
    <property type="match status" value="1"/>
</dbReference>
<protein>
    <recommendedName>
        <fullName evidence="2">HTH CENPB-type domain-containing protein</fullName>
    </recommendedName>
</protein>
<accession>A0A8C4QJK3</accession>
<dbReference type="GO" id="GO:0005634">
    <property type="term" value="C:nucleus"/>
    <property type="evidence" value="ECO:0007669"/>
    <property type="project" value="TreeGrafter"/>
</dbReference>
<dbReference type="SUPFAM" id="SSF46689">
    <property type="entry name" value="Homeodomain-like"/>
    <property type="match status" value="1"/>
</dbReference>
<dbReference type="Ensembl" id="ENSEBUT00000016894.1">
    <property type="protein sequence ID" value="ENSEBUP00000016318.1"/>
    <property type="gene ID" value="ENSEBUG00000010242.1"/>
</dbReference>
<keyword evidence="4" id="KW-1185">Reference proteome</keyword>
<dbReference type="InterPro" id="IPR006600">
    <property type="entry name" value="HTH_CenpB_DNA-bd_dom"/>
</dbReference>
<dbReference type="Pfam" id="PF03184">
    <property type="entry name" value="DDE_1"/>
    <property type="match status" value="1"/>
</dbReference>
<dbReference type="InterPro" id="IPR018586">
    <property type="entry name" value="Brinker_DNA-bd"/>
</dbReference>
<dbReference type="InterPro" id="IPR050863">
    <property type="entry name" value="CenT-Element_Derived"/>
</dbReference>
<dbReference type="GO" id="GO:0003677">
    <property type="term" value="F:DNA binding"/>
    <property type="evidence" value="ECO:0007669"/>
    <property type="project" value="UniProtKB-KW"/>
</dbReference>
<dbReference type="PANTHER" id="PTHR19303:SF74">
    <property type="entry name" value="POGO TRANSPOSABLE ELEMENT WITH KRAB DOMAIN"/>
    <property type="match status" value="1"/>
</dbReference>
<dbReference type="PROSITE" id="PS51253">
    <property type="entry name" value="HTH_CENPB"/>
    <property type="match status" value="1"/>
</dbReference>
<evidence type="ECO:0000256" key="1">
    <source>
        <dbReference type="ARBA" id="ARBA00023125"/>
    </source>
</evidence>
<dbReference type="GeneTree" id="ENSGT00940000169054"/>
<reference evidence="3" key="2">
    <citation type="submission" date="2025-09" db="UniProtKB">
        <authorList>
            <consortium name="Ensembl"/>
        </authorList>
    </citation>
    <scope>IDENTIFICATION</scope>
</reference>
<evidence type="ECO:0000259" key="2">
    <source>
        <dbReference type="PROSITE" id="PS51253"/>
    </source>
</evidence>
<name>A0A8C4QJK3_EPTBU</name>
<organism evidence="3 4">
    <name type="scientific">Eptatretus burgeri</name>
    <name type="common">Inshore hagfish</name>
    <dbReference type="NCBI Taxonomy" id="7764"/>
    <lineage>
        <taxon>Eukaryota</taxon>
        <taxon>Metazoa</taxon>
        <taxon>Chordata</taxon>
        <taxon>Craniata</taxon>
        <taxon>Vertebrata</taxon>
        <taxon>Cyclostomata</taxon>
        <taxon>Myxini</taxon>
        <taxon>Myxiniformes</taxon>
        <taxon>Myxinidae</taxon>
        <taxon>Eptatretinae</taxon>
        <taxon>Eptatretus</taxon>
    </lineage>
</organism>
<dbReference type="PANTHER" id="PTHR19303">
    <property type="entry name" value="TRANSPOSON"/>
    <property type="match status" value="1"/>
</dbReference>
<dbReference type="Gene3D" id="1.10.10.60">
    <property type="entry name" value="Homeodomain-like"/>
    <property type="match status" value="1"/>
</dbReference>
<dbReference type="OMA" id="PKECDAE"/>
<proteinExistence type="predicted"/>
<sequence length="478" mass="54859">MNRVFDEESISSTRTRLTSVIPEEGVTRERYLGVRIVLREESFCSADYTTDLQVSSVLPLKMSRRSFTAAFKLSICRSAEEFGNREAGRRFGVDESIVRRWRTSKTMIEKMPRKKKALRGRPAKWPQLEEHLIAWVREKRAEGHAISTLALRLKARSFAKEDDIGDFTASPSWAYRFIARHDVSVRRHIHISQHLPDDMADKITRFQSYIIKLRREHEYPLSRIGNANQTPLTFNILRQTTIAVKGERTVTINTAGHENYGFTVMLTCTADGGKLPPYVVFKRKTLPKDKFPAGVIVRVQQKGWMDEGLVQDWVHMVWSSRRDGSLSRQRSMLVLDAFRCSKTDDIKALLHRTNTDLVIIPGGMTSLLQPLDVSINKPFKDGLRRCWSDWIISGEKTYTRSGRIRKVDLPTICGWIVKVWEEMPSDIIKRAFLKCCISNSMDGTEDDIIWEEDAASDISSESVCNFFEISCTQTNRKG</sequence>
<dbReference type="Pfam" id="PF09607">
    <property type="entry name" value="BrkDBD"/>
    <property type="match status" value="1"/>
</dbReference>
<reference evidence="3" key="1">
    <citation type="submission" date="2025-08" db="UniProtKB">
        <authorList>
            <consortium name="Ensembl"/>
        </authorList>
    </citation>
    <scope>IDENTIFICATION</scope>
</reference>
<feature type="domain" description="HTH CENPB-type" evidence="2">
    <location>
        <begin position="116"/>
        <end position="187"/>
    </location>
</feature>
<dbReference type="InterPro" id="IPR004875">
    <property type="entry name" value="DDE_SF_endonuclease_dom"/>
</dbReference>